<keyword evidence="2" id="KW-0472">Membrane</keyword>
<evidence type="ECO:0000256" key="2">
    <source>
        <dbReference type="ARBA" id="ARBA00022519"/>
    </source>
</evidence>
<keyword evidence="1" id="KW-0813">Transport</keyword>
<accession>A0A0Q0ZRG7</accession>
<protein>
    <submittedName>
        <fullName evidence="6">Putative ABC transport system ATP-binding protein</fullName>
    </submittedName>
</protein>
<organism evidence="6 7">
    <name type="scientific">Rhodobacter capsulatus</name>
    <name type="common">Rhodopseudomonas capsulata</name>
    <dbReference type="NCBI Taxonomy" id="1061"/>
    <lineage>
        <taxon>Bacteria</taxon>
        <taxon>Pseudomonadati</taxon>
        <taxon>Pseudomonadota</taxon>
        <taxon>Alphaproteobacteria</taxon>
        <taxon>Rhodobacterales</taxon>
        <taxon>Rhodobacter group</taxon>
        <taxon>Rhodobacter</taxon>
    </lineage>
</organism>
<evidence type="ECO:0000313" key="6">
    <source>
        <dbReference type="EMBL" id="SDF77893.1"/>
    </source>
</evidence>
<proteinExistence type="inferred from homology"/>
<dbReference type="PROSITE" id="PS00211">
    <property type="entry name" value="ABC_TRANSPORTER_1"/>
    <property type="match status" value="1"/>
</dbReference>
<dbReference type="AlphaFoldDB" id="A0A0Q0ZRG7"/>
<dbReference type="Proteomes" id="UP000183812">
    <property type="component" value="Unassembled WGS sequence"/>
</dbReference>
<dbReference type="RefSeq" id="WP_055212939.1">
    <property type="nucleotide sequence ID" value="NZ_CP061202.1"/>
</dbReference>
<evidence type="ECO:0000256" key="4">
    <source>
        <dbReference type="ARBA" id="ARBA00022840"/>
    </source>
</evidence>
<dbReference type="InterPro" id="IPR003593">
    <property type="entry name" value="AAA+_ATPase"/>
</dbReference>
<dbReference type="OrthoDB" id="9786950at2"/>
<dbReference type="GO" id="GO:0098796">
    <property type="term" value="C:membrane protein complex"/>
    <property type="evidence" value="ECO:0007669"/>
    <property type="project" value="UniProtKB-ARBA"/>
</dbReference>
<keyword evidence="2" id="KW-1003">Cell membrane</keyword>
<keyword evidence="4 6" id="KW-0067">ATP-binding</keyword>
<evidence type="ECO:0000256" key="3">
    <source>
        <dbReference type="ARBA" id="ARBA00022741"/>
    </source>
</evidence>
<dbReference type="FunFam" id="3.40.50.300:FF:000032">
    <property type="entry name" value="Export ABC transporter ATP-binding protein"/>
    <property type="match status" value="1"/>
</dbReference>
<evidence type="ECO:0000256" key="5">
    <source>
        <dbReference type="ARBA" id="ARBA00038388"/>
    </source>
</evidence>
<dbReference type="PROSITE" id="PS50893">
    <property type="entry name" value="ABC_TRANSPORTER_2"/>
    <property type="match status" value="1"/>
</dbReference>
<dbReference type="InterPro" id="IPR003439">
    <property type="entry name" value="ABC_transporter-like_ATP-bd"/>
</dbReference>
<dbReference type="CDD" id="cd03255">
    <property type="entry name" value="ABC_MJ0796_LolCDE_FtsE"/>
    <property type="match status" value="1"/>
</dbReference>
<dbReference type="GO" id="GO:0016887">
    <property type="term" value="F:ATP hydrolysis activity"/>
    <property type="evidence" value="ECO:0007669"/>
    <property type="project" value="InterPro"/>
</dbReference>
<dbReference type="SMART" id="SM00382">
    <property type="entry name" value="AAA"/>
    <property type="match status" value="1"/>
</dbReference>
<dbReference type="SUPFAM" id="SSF52540">
    <property type="entry name" value="P-loop containing nucleoside triphosphate hydrolases"/>
    <property type="match status" value="1"/>
</dbReference>
<dbReference type="EMBL" id="FNAY01000017">
    <property type="protein sequence ID" value="SDF77893.1"/>
    <property type="molecule type" value="Genomic_DNA"/>
</dbReference>
<dbReference type="Pfam" id="PF00005">
    <property type="entry name" value="ABC_tran"/>
    <property type="match status" value="1"/>
</dbReference>
<sequence length="222" mass="23155">MTDIVLSLADARLTLAGNAGPVEILHSITLDILRGESVGLVGPSGSGKSSLLMLMGGLERATSGQVMALGRDLTALGEDDLARFRRGNMGIVFQSFHLVPTMTALENVALPLQIAGAKDAIARAEAELARVGLGHRRNHYPSEMSGGEQQRVALARAVAPRPAILLADEPTGNLDAANGAAIIELLFTLQAETGATLVLVTHAPDLAARCSRLVRLADGRLA</sequence>
<dbReference type="PANTHER" id="PTHR24220">
    <property type="entry name" value="IMPORT ATP-BINDING PROTEIN"/>
    <property type="match status" value="1"/>
</dbReference>
<evidence type="ECO:0000256" key="1">
    <source>
        <dbReference type="ARBA" id="ARBA00022448"/>
    </source>
</evidence>
<dbReference type="InterPro" id="IPR027417">
    <property type="entry name" value="P-loop_NTPase"/>
</dbReference>
<comment type="similarity">
    <text evidence="5">Belongs to the ABC transporter superfamily. Macrolide exporter (TC 3.A.1.122) family.</text>
</comment>
<dbReference type="GO" id="GO:0005524">
    <property type="term" value="F:ATP binding"/>
    <property type="evidence" value="ECO:0007669"/>
    <property type="project" value="UniProtKB-KW"/>
</dbReference>
<keyword evidence="2" id="KW-0997">Cell inner membrane</keyword>
<reference evidence="6 7" key="1">
    <citation type="submission" date="2016-10" db="EMBL/GenBank/DDBJ databases">
        <authorList>
            <person name="de Groot N.N."/>
        </authorList>
    </citation>
    <scope>NUCLEOTIDE SEQUENCE [LARGE SCALE GENOMIC DNA]</scope>
    <source>
        <strain evidence="7">DSM 938 / 37b4</strain>
    </source>
</reference>
<dbReference type="InterPro" id="IPR017911">
    <property type="entry name" value="MacB-like_ATP-bd"/>
</dbReference>
<name>A0A0Q0ZRG7_RHOCA</name>
<gene>
    <name evidence="6" type="ORF">SAMN04244550_02820</name>
</gene>
<keyword evidence="3" id="KW-0547">Nucleotide-binding</keyword>
<dbReference type="Gene3D" id="3.40.50.300">
    <property type="entry name" value="P-loop containing nucleotide triphosphate hydrolases"/>
    <property type="match status" value="1"/>
</dbReference>
<dbReference type="InterPro" id="IPR015854">
    <property type="entry name" value="ABC_transpr_LolD-like"/>
</dbReference>
<evidence type="ECO:0000313" key="7">
    <source>
        <dbReference type="Proteomes" id="UP000183812"/>
    </source>
</evidence>
<dbReference type="GO" id="GO:0022857">
    <property type="term" value="F:transmembrane transporter activity"/>
    <property type="evidence" value="ECO:0007669"/>
    <property type="project" value="TreeGrafter"/>
</dbReference>
<dbReference type="GO" id="GO:0005886">
    <property type="term" value="C:plasma membrane"/>
    <property type="evidence" value="ECO:0007669"/>
    <property type="project" value="TreeGrafter"/>
</dbReference>
<dbReference type="InterPro" id="IPR017871">
    <property type="entry name" value="ABC_transporter-like_CS"/>
</dbReference>